<evidence type="ECO:0008006" key="2">
    <source>
        <dbReference type="Google" id="ProtNLM"/>
    </source>
</evidence>
<dbReference type="EMBL" id="GBHO01040468">
    <property type="protein sequence ID" value="JAG03136.1"/>
    <property type="molecule type" value="Transcribed_RNA"/>
</dbReference>
<reference evidence="1" key="1">
    <citation type="journal article" date="2014" name="PLoS ONE">
        <title>Transcriptome-Based Identification of ABC Transporters in the Western Tarnished Plant Bug Lygus hesperus.</title>
        <authorList>
            <person name="Hull J.J."/>
            <person name="Chaney K."/>
            <person name="Geib S.M."/>
            <person name="Fabrick J.A."/>
            <person name="Brent C.S."/>
            <person name="Walsh D."/>
            <person name="Lavine L.C."/>
        </authorList>
    </citation>
    <scope>NUCLEOTIDE SEQUENCE</scope>
</reference>
<accession>A0A0A9W6W5</accession>
<organism evidence="1">
    <name type="scientific">Lygus hesperus</name>
    <name type="common">Western plant bug</name>
    <dbReference type="NCBI Taxonomy" id="30085"/>
    <lineage>
        <taxon>Eukaryota</taxon>
        <taxon>Metazoa</taxon>
        <taxon>Ecdysozoa</taxon>
        <taxon>Arthropoda</taxon>
        <taxon>Hexapoda</taxon>
        <taxon>Insecta</taxon>
        <taxon>Pterygota</taxon>
        <taxon>Neoptera</taxon>
        <taxon>Paraneoptera</taxon>
        <taxon>Hemiptera</taxon>
        <taxon>Heteroptera</taxon>
        <taxon>Panheteroptera</taxon>
        <taxon>Cimicomorpha</taxon>
        <taxon>Miridae</taxon>
        <taxon>Mirini</taxon>
        <taxon>Lygus</taxon>
    </lineage>
</organism>
<feature type="non-terminal residue" evidence="1">
    <location>
        <position position="319"/>
    </location>
</feature>
<name>A0A0A9W6W5_LYGHE</name>
<feature type="non-terminal residue" evidence="1">
    <location>
        <position position="1"/>
    </location>
</feature>
<protein>
    <recommendedName>
        <fullName evidence="2">RNA-directed DNA polymerase from transposon X-element</fullName>
    </recommendedName>
</protein>
<proteinExistence type="predicted"/>
<dbReference type="PANTHER" id="PTHR36688">
    <property type="entry name" value="ENDO/EXONUCLEASE/PHOSPHATASE DOMAIN-CONTAINING PROTEIN"/>
    <property type="match status" value="1"/>
</dbReference>
<dbReference type="InterPro" id="IPR052560">
    <property type="entry name" value="RdDP_mobile_element"/>
</dbReference>
<gene>
    <name evidence="1" type="ORF">CM83_102056</name>
</gene>
<dbReference type="AlphaFoldDB" id="A0A0A9W6W5"/>
<evidence type="ECO:0000313" key="1">
    <source>
        <dbReference type="EMBL" id="JAG03136.1"/>
    </source>
</evidence>
<dbReference type="PANTHER" id="PTHR36688:SF2">
    <property type="entry name" value="ENDONUCLEASE_EXONUCLEASE_PHOSPHATASE DOMAIN-CONTAINING PROTEIN"/>
    <property type="match status" value="1"/>
</dbReference>
<reference evidence="1" key="2">
    <citation type="submission" date="2014-07" db="EMBL/GenBank/DDBJ databases">
        <authorList>
            <person name="Hull J."/>
        </authorList>
    </citation>
    <scope>NUCLEOTIDE SEQUENCE</scope>
</reference>
<sequence length="319" mass="36654">PTRVTPPNANTTAPDLSIVNSRIAAVTSWEVAEDPARSDHFPLITKFDISYSYTITTTRKWKVDRANWSEYSNYIASQLDESVTISNTSVNNAYSNLTSLMYSSADQSIPKYTNTFSNHTKAMPWWNPDCEEIMKRRSIARRVSNQQKTIGSYKKYKKEYDKSKIIVHNARRGSWHEYCQKMSIKDAANTSIWTMIRLYGANHHKMSNNFIDPSNNDQICKDVMNSLVQHHYSHPSNSPTYHSLQELSIPMITMSEFEAALGKVNTKSSPGDDGITFSMIVHLPYNAKRRLIDIMNHSLANSMPLKDWKVIRLLYLRKK</sequence>